<accession>A0AAV7JYB6</accession>
<evidence type="ECO:0000313" key="10">
    <source>
        <dbReference type="Proteomes" id="UP001165289"/>
    </source>
</evidence>
<keyword evidence="6 8" id="KW-0560">Oxidoreductase</keyword>
<comment type="similarity">
    <text evidence="2 8">Belongs to the FMO family.</text>
</comment>
<dbReference type="InterPro" id="IPR020946">
    <property type="entry name" value="Flavin_mOase-like"/>
</dbReference>
<keyword evidence="4 8" id="KW-0274">FAD</keyword>
<dbReference type="Proteomes" id="UP001165289">
    <property type="component" value="Unassembled WGS sequence"/>
</dbReference>
<evidence type="ECO:0000313" key="9">
    <source>
        <dbReference type="EMBL" id="KAI6654018.1"/>
    </source>
</evidence>
<dbReference type="InterPro" id="IPR050346">
    <property type="entry name" value="FMO-like"/>
</dbReference>
<comment type="caution">
    <text evidence="9">The sequence shown here is derived from an EMBL/GenBank/DDBJ whole genome shotgun (WGS) entry which is preliminary data.</text>
</comment>
<evidence type="ECO:0000256" key="2">
    <source>
        <dbReference type="ARBA" id="ARBA00009183"/>
    </source>
</evidence>
<dbReference type="EMBL" id="JAKMXF010000233">
    <property type="protein sequence ID" value="KAI6654018.1"/>
    <property type="molecule type" value="Genomic_DNA"/>
</dbReference>
<dbReference type="GO" id="GO:0050660">
    <property type="term" value="F:flavin adenine dinucleotide binding"/>
    <property type="evidence" value="ECO:0007669"/>
    <property type="project" value="InterPro"/>
</dbReference>
<evidence type="ECO:0000256" key="1">
    <source>
        <dbReference type="ARBA" id="ARBA00001974"/>
    </source>
</evidence>
<evidence type="ECO:0000256" key="7">
    <source>
        <dbReference type="ARBA" id="ARBA00023033"/>
    </source>
</evidence>
<evidence type="ECO:0000256" key="6">
    <source>
        <dbReference type="ARBA" id="ARBA00023002"/>
    </source>
</evidence>
<keyword evidence="7 8" id="KW-0503">Monooxygenase</keyword>
<protein>
    <recommendedName>
        <fullName evidence="8">Flavin-containing monooxygenase</fullName>
        <ecNumber evidence="8">1.-.-.-</ecNumber>
    </recommendedName>
</protein>
<dbReference type="FunFam" id="3.50.50.60:FF:000138">
    <property type="entry name" value="Flavin-containing monooxygenase"/>
    <property type="match status" value="1"/>
</dbReference>
<dbReference type="InterPro" id="IPR000960">
    <property type="entry name" value="Flavin_mOase"/>
</dbReference>
<dbReference type="InterPro" id="IPR036188">
    <property type="entry name" value="FAD/NAD-bd_sf"/>
</dbReference>
<proteinExistence type="inferred from homology"/>
<dbReference type="GO" id="GO:0004499">
    <property type="term" value="F:N,N-dimethylaniline monooxygenase activity"/>
    <property type="evidence" value="ECO:0007669"/>
    <property type="project" value="InterPro"/>
</dbReference>
<comment type="cofactor">
    <cofactor evidence="1 8">
        <name>FAD</name>
        <dbReference type="ChEBI" id="CHEBI:57692"/>
    </cofactor>
</comment>
<keyword evidence="5" id="KW-0521">NADP</keyword>
<dbReference type="AlphaFoldDB" id="A0AAV7JYB6"/>
<name>A0AAV7JYB6_9METZ</name>
<dbReference type="Gene3D" id="3.50.50.60">
    <property type="entry name" value="FAD/NAD(P)-binding domain"/>
    <property type="match status" value="2"/>
</dbReference>
<gene>
    <name evidence="9" type="ORF">LOD99_2865</name>
</gene>
<evidence type="ECO:0000256" key="5">
    <source>
        <dbReference type="ARBA" id="ARBA00022857"/>
    </source>
</evidence>
<dbReference type="PANTHER" id="PTHR23023">
    <property type="entry name" value="DIMETHYLANILINE MONOOXYGENASE"/>
    <property type="match status" value="1"/>
</dbReference>
<dbReference type="PRINTS" id="PR00370">
    <property type="entry name" value="FMOXYGENASE"/>
</dbReference>
<keyword evidence="10" id="KW-1185">Reference proteome</keyword>
<reference evidence="9 10" key="1">
    <citation type="journal article" date="2023" name="BMC Biol.">
        <title>The compact genome of the sponge Oopsacas minuta (Hexactinellida) is lacking key metazoan core genes.</title>
        <authorList>
            <person name="Santini S."/>
            <person name="Schenkelaars Q."/>
            <person name="Jourda C."/>
            <person name="Duchesne M."/>
            <person name="Belahbib H."/>
            <person name="Rocher C."/>
            <person name="Selva M."/>
            <person name="Riesgo A."/>
            <person name="Vervoort M."/>
            <person name="Leys S.P."/>
            <person name="Kodjabachian L."/>
            <person name="Le Bivic A."/>
            <person name="Borchiellini C."/>
            <person name="Claverie J.M."/>
            <person name="Renard E."/>
        </authorList>
    </citation>
    <scope>NUCLEOTIDE SEQUENCE [LARGE SCALE GENOMIC DNA]</scope>
    <source>
        <strain evidence="9">SPO-2</strain>
    </source>
</reference>
<organism evidence="9 10">
    <name type="scientific">Oopsacas minuta</name>
    <dbReference type="NCBI Taxonomy" id="111878"/>
    <lineage>
        <taxon>Eukaryota</taxon>
        <taxon>Metazoa</taxon>
        <taxon>Porifera</taxon>
        <taxon>Hexactinellida</taxon>
        <taxon>Hexasterophora</taxon>
        <taxon>Lyssacinosida</taxon>
        <taxon>Leucopsacidae</taxon>
        <taxon>Oopsacas</taxon>
    </lineage>
</organism>
<dbReference type="EC" id="1.-.-.-" evidence="8"/>
<evidence type="ECO:0000256" key="4">
    <source>
        <dbReference type="ARBA" id="ARBA00022827"/>
    </source>
</evidence>
<dbReference type="GO" id="GO:0050661">
    <property type="term" value="F:NADP binding"/>
    <property type="evidence" value="ECO:0007669"/>
    <property type="project" value="InterPro"/>
</dbReference>
<keyword evidence="3 8" id="KW-0285">Flavoprotein</keyword>
<dbReference type="Pfam" id="PF00743">
    <property type="entry name" value="FMO-like"/>
    <property type="match status" value="2"/>
</dbReference>
<dbReference type="SUPFAM" id="SSF51905">
    <property type="entry name" value="FAD/NAD(P)-binding domain"/>
    <property type="match status" value="1"/>
</dbReference>
<evidence type="ECO:0000256" key="8">
    <source>
        <dbReference type="RuleBase" id="RU361177"/>
    </source>
</evidence>
<sequence>MWNLTWRTGSDQYGDSVPNSMYRHMWSNSPKECFEFGDYTFDEHFGRAIPSYTPRPVMRDYIITRAVKADLKKYIKFNIKVVNVTFDNNTFSVTTWDKINDSFSTEEFDFVVVASGHLSFPYVPEYPGMDTFPGRIIHSHDFRNAEQFSGQDLIVIGSSYSAEDIAIQCYKYGAKSITIVYRQNPIGFKWPSTVKEMSLDRLEGNMAYFKDGNSQKVDSIILCTGYLRHFPFLEENLRLKTENTDCCPDLYKGVVWKKNHKLFYLGMQNQYYTITLFDTQAWFVRDVILGTFCLPSERDIQKEIDTFRLKADKLSSPSEQIDYHTDYMKDIFKLVDCPKFNIDQVNQQLKVWEHHRKENILTYRDKSFTSVITGTRGTPHHTDWLHAFDDSIMGFLAEP</sequence>
<evidence type="ECO:0000256" key="3">
    <source>
        <dbReference type="ARBA" id="ARBA00022630"/>
    </source>
</evidence>